<name>A0A8J3GPX9_9MICO</name>
<dbReference type="Proteomes" id="UP000617531">
    <property type="component" value="Unassembled WGS sequence"/>
</dbReference>
<dbReference type="SMART" id="SM00642">
    <property type="entry name" value="Aamy"/>
    <property type="match status" value="1"/>
</dbReference>
<dbReference type="PANTHER" id="PTHR10357">
    <property type="entry name" value="ALPHA-AMYLASE FAMILY MEMBER"/>
    <property type="match status" value="1"/>
</dbReference>
<dbReference type="InterPro" id="IPR006047">
    <property type="entry name" value="GH13_cat_dom"/>
</dbReference>
<organism evidence="3 4">
    <name type="scientific">Pseudolysinimonas yzui</name>
    <dbReference type="NCBI Taxonomy" id="2708254"/>
    <lineage>
        <taxon>Bacteria</taxon>
        <taxon>Bacillati</taxon>
        <taxon>Actinomycetota</taxon>
        <taxon>Actinomycetes</taxon>
        <taxon>Micrococcales</taxon>
        <taxon>Microbacteriaceae</taxon>
        <taxon>Pseudolysinimonas</taxon>
    </lineage>
</organism>
<dbReference type="InterPro" id="IPR017853">
    <property type="entry name" value="GH"/>
</dbReference>
<feature type="region of interest" description="Disordered" evidence="1">
    <location>
        <begin position="470"/>
        <end position="494"/>
    </location>
</feature>
<dbReference type="Gene3D" id="2.60.40.1180">
    <property type="entry name" value="Golgi alpha-mannosidase II"/>
    <property type="match status" value="1"/>
</dbReference>
<reference evidence="3" key="2">
    <citation type="submission" date="2020-09" db="EMBL/GenBank/DDBJ databases">
        <authorList>
            <person name="Sun Q."/>
            <person name="Zhou Y."/>
        </authorList>
    </citation>
    <scope>NUCLEOTIDE SEQUENCE</scope>
    <source>
        <strain evidence="3">CGMCC 1.16548</strain>
    </source>
</reference>
<dbReference type="GO" id="GO:0005975">
    <property type="term" value="P:carbohydrate metabolic process"/>
    <property type="evidence" value="ECO:0007669"/>
    <property type="project" value="InterPro"/>
</dbReference>
<proteinExistence type="predicted"/>
<evidence type="ECO:0000259" key="2">
    <source>
        <dbReference type="SMART" id="SM00642"/>
    </source>
</evidence>
<dbReference type="Pfam" id="PF00128">
    <property type="entry name" value="Alpha-amylase"/>
    <property type="match status" value="1"/>
</dbReference>
<comment type="caution">
    <text evidence="3">The sequence shown here is derived from an EMBL/GenBank/DDBJ whole genome shotgun (WGS) entry which is preliminary data.</text>
</comment>
<feature type="domain" description="Glycosyl hydrolase family 13 catalytic" evidence="2">
    <location>
        <begin position="61"/>
        <end position="493"/>
    </location>
</feature>
<keyword evidence="4" id="KW-1185">Reference proteome</keyword>
<dbReference type="Gene3D" id="3.20.20.80">
    <property type="entry name" value="Glycosidases"/>
    <property type="match status" value="1"/>
</dbReference>
<evidence type="ECO:0000256" key="1">
    <source>
        <dbReference type="SAM" id="MobiDB-lite"/>
    </source>
</evidence>
<dbReference type="AlphaFoldDB" id="A0A8J3GPX9"/>
<dbReference type="CDD" id="cd00551">
    <property type="entry name" value="AmyAc_family"/>
    <property type="match status" value="1"/>
</dbReference>
<reference evidence="3" key="1">
    <citation type="journal article" date="2014" name="Int. J. Syst. Evol. Microbiol.">
        <title>Complete genome sequence of Corynebacterium casei LMG S-19264T (=DSM 44701T), isolated from a smear-ripened cheese.</title>
        <authorList>
            <consortium name="US DOE Joint Genome Institute (JGI-PGF)"/>
            <person name="Walter F."/>
            <person name="Albersmeier A."/>
            <person name="Kalinowski J."/>
            <person name="Ruckert C."/>
        </authorList>
    </citation>
    <scope>NUCLEOTIDE SEQUENCE</scope>
    <source>
        <strain evidence="3">CGMCC 1.16548</strain>
    </source>
</reference>
<protein>
    <recommendedName>
        <fullName evidence="2">Glycosyl hydrolase family 13 catalytic domain-containing protein</fullName>
    </recommendedName>
</protein>
<evidence type="ECO:0000313" key="3">
    <source>
        <dbReference type="EMBL" id="GHF13213.1"/>
    </source>
</evidence>
<dbReference type="RefSeq" id="WP_191282621.1">
    <property type="nucleotide sequence ID" value="NZ_BNAI01000002.1"/>
</dbReference>
<evidence type="ECO:0000313" key="4">
    <source>
        <dbReference type="Proteomes" id="UP000617531"/>
    </source>
</evidence>
<accession>A0A8J3GPX9</accession>
<dbReference type="Gene3D" id="2.60.120.260">
    <property type="entry name" value="Galactose-binding domain-like"/>
    <property type="match status" value="1"/>
</dbReference>
<dbReference type="InterPro" id="IPR013780">
    <property type="entry name" value="Glyco_hydro_b"/>
</dbReference>
<sequence length="643" mass="68940">MTPPTRVIAWLTAGTVVLAAAGAGWALSREPNRKPLPGVPGKPFAEGGSTMNIYVTATEPFDFMGRHWDYGATTFASVTKQIEAGYFSDRGITNLMMYGPYASTGQWRGLPATGDLMDFDPANGTLDDWREMVTAANDRGITVTMYIALLYLHATSPIFVQAEKDRAAGTDSWHSRLFLWDEREPNGETPPSQPPLESQIERPMEGDWAFSEVAQRWYATSWQHPALNYESPATMEFAHEVLRFWMDNGVQGFELDAPQTMWGFQEGGVDGVGELRHAELVRYPQEYRPEWQVRVTAEGMGTFDAQAAMDRIGYTDIMLNADSDDYSFALGAAADPPDLTLDELEAHYVSFLDHRRLLGRTSSAPATQSDQPGALRAFNLAVQGGSGALISIDQQMLIDALPAPDVQALFDVTTALAASPAEAPGARRERVPASPAASGYALLRTSADGSASALNVFNFAATPTEITVDLTGSDVRPSQPTTDLRTGEPGPAIRDGSLTVTIPGHGWLFLDVAADPPAATTMVDSAADAWGTGSDWAEVPDRSAYGGGRIGGSTTDGFAEIAFTGTGIEVRGPVGPGGAAEVEIFIDGVSQGTHSQLAEHTRHGVLLFRATGLAAGEHTIRIEKRDAGKGFAGIDYVHVHLKG</sequence>
<dbReference type="EMBL" id="BNAI01000002">
    <property type="protein sequence ID" value="GHF13213.1"/>
    <property type="molecule type" value="Genomic_DNA"/>
</dbReference>
<dbReference type="SUPFAM" id="SSF51445">
    <property type="entry name" value="(Trans)glycosidases"/>
    <property type="match status" value="1"/>
</dbReference>
<gene>
    <name evidence="3" type="ORF">GCM10011600_12520</name>
</gene>